<name>A0A3P8IYE0_RAOTE</name>
<protein>
    <submittedName>
        <fullName evidence="1">Uncharacterized protein</fullName>
    </submittedName>
</protein>
<dbReference type="AlphaFoldDB" id="A0A3P8IYE0"/>
<reference evidence="1 2" key="1">
    <citation type="submission" date="2018-12" db="EMBL/GenBank/DDBJ databases">
        <authorList>
            <consortium name="Pathogen Informatics"/>
        </authorList>
    </citation>
    <scope>NUCLEOTIDE SEQUENCE [LARGE SCALE GENOMIC DNA]</scope>
    <source>
        <strain evidence="1 2">NCTC13098</strain>
    </source>
</reference>
<dbReference type="Proteomes" id="UP000274346">
    <property type="component" value="Chromosome"/>
</dbReference>
<evidence type="ECO:0000313" key="1">
    <source>
        <dbReference type="EMBL" id="VDR27124.1"/>
    </source>
</evidence>
<accession>A0A3P8IYE0</accession>
<organism evidence="1 2">
    <name type="scientific">Raoultella terrigena</name>
    <name type="common">Klebsiella terrigena</name>
    <dbReference type="NCBI Taxonomy" id="577"/>
    <lineage>
        <taxon>Bacteria</taxon>
        <taxon>Pseudomonadati</taxon>
        <taxon>Pseudomonadota</taxon>
        <taxon>Gammaproteobacteria</taxon>
        <taxon>Enterobacterales</taxon>
        <taxon>Enterobacteriaceae</taxon>
        <taxon>Klebsiella/Raoultella group</taxon>
        <taxon>Raoultella</taxon>
    </lineage>
</organism>
<dbReference type="KEGG" id="rtg:NCTC13098_03490"/>
<gene>
    <name evidence="1" type="ORF">NCTC13098_03490</name>
</gene>
<dbReference type="EMBL" id="LR131271">
    <property type="protein sequence ID" value="VDR27124.1"/>
    <property type="molecule type" value="Genomic_DNA"/>
</dbReference>
<proteinExistence type="predicted"/>
<evidence type="ECO:0000313" key="2">
    <source>
        <dbReference type="Proteomes" id="UP000274346"/>
    </source>
</evidence>
<sequence length="77" mass="8026">MGTSLREGISPGPRSSDLSGYGVHAFANYQGVTPVFSNIAITLRVAYFTLNGALFHVYLSSGGRLRKTLSACSSAGA</sequence>